<keyword evidence="7" id="KW-1185">Reference proteome</keyword>
<dbReference type="InterPro" id="IPR052969">
    <property type="entry name" value="Thr-specific_kinase-like"/>
</dbReference>
<evidence type="ECO:0000256" key="4">
    <source>
        <dbReference type="SAM" id="SignalP"/>
    </source>
</evidence>
<accession>A0ABP8HRN7</accession>
<evidence type="ECO:0000313" key="7">
    <source>
        <dbReference type="Proteomes" id="UP001501725"/>
    </source>
</evidence>
<dbReference type="PANTHER" id="PTHR47763:SF1">
    <property type="entry name" value="DUF659 DOMAIN-CONTAINING PROTEIN"/>
    <property type="match status" value="1"/>
</dbReference>
<keyword evidence="2" id="KW-0964">Secreted</keyword>
<dbReference type="PROSITE" id="PS50234">
    <property type="entry name" value="VWFA"/>
    <property type="match status" value="1"/>
</dbReference>
<feature type="chain" id="PRO_5047201616" description="VWFA domain-containing protein" evidence="4">
    <location>
        <begin position="22"/>
        <end position="602"/>
    </location>
</feature>
<name>A0ABP8HRN7_9BACT</name>
<dbReference type="SMART" id="SM00327">
    <property type="entry name" value="VWA"/>
    <property type="match status" value="1"/>
</dbReference>
<dbReference type="Proteomes" id="UP001501725">
    <property type="component" value="Unassembled WGS sequence"/>
</dbReference>
<dbReference type="InterPro" id="IPR036465">
    <property type="entry name" value="vWFA_dom_sf"/>
</dbReference>
<dbReference type="Gene3D" id="3.40.50.410">
    <property type="entry name" value="von Willebrand factor, type A domain"/>
    <property type="match status" value="1"/>
</dbReference>
<dbReference type="SUPFAM" id="SSF53300">
    <property type="entry name" value="vWA-like"/>
    <property type="match status" value="1"/>
</dbReference>
<evidence type="ECO:0000256" key="2">
    <source>
        <dbReference type="ARBA" id="ARBA00022525"/>
    </source>
</evidence>
<dbReference type="SUPFAM" id="SSF49464">
    <property type="entry name" value="Carboxypeptidase regulatory domain-like"/>
    <property type="match status" value="1"/>
</dbReference>
<reference evidence="7" key="1">
    <citation type="journal article" date="2019" name="Int. J. Syst. Evol. Microbiol.">
        <title>The Global Catalogue of Microorganisms (GCM) 10K type strain sequencing project: providing services to taxonomists for standard genome sequencing and annotation.</title>
        <authorList>
            <consortium name="The Broad Institute Genomics Platform"/>
            <consortium name="The Broad Institute Genome Sequencing Center for Infectious Disease"/>
            <person name="Wu L."/>
            <person name="Ma J."/>
        </authorList>
    </citation>
    <scope>NUCLEOTIDE SEQUENCE [LARGE SCALE GENOMIC DNA]</scope>
    <source>
        <strain evidence="7">JCM 17919</strain>
    </source>
</reference>
<gene>
    <name evidence="6" type="ORF">GCM10023184_43460</name>
</gene>
<keyword evidence="3 4" id="KW-0732">Signal</keyword>
<feature type="signal peptide" evidence="4">
    <location>
        <begin position="1"/>
        <end position="21"/>
    </location>
</feature>
<dbReference type="InterPro" id="IPR002035">
    <property type="entry name" value="VWF_A"/>
</dbReference>
<comment type="subcellular location">
    <subcellularLocation>
        <location evidence="1">Secreted</location>
    </subcellularLocation>
</comment>
<sequence>MSLRLIWAALCLCLLAGAASAQPHTLSGTVTDPGGNPIPFVTVTEKGTRNAVTADVNGVFTIRVARLPDTLHFSAAGYLEQALPVHEKSAGKAVKAVLGRSGSEGLSEVVVTALGTARHAKELGYSTARVRGADLSGKVSGLSVDGRATPRKGEILVKRSGRTDGAFPAPSGKQLTAGELNDFKKWKLWSDYEEADFQTTSGRWGLRFRQRYCAQLQHAGRGPAVGVPVYLLHPDTRDTVWRAVTDNTGKAELWADAGGADGSVAYTIACAGAERRKALPFHLGVNQLAVPGGCAVPDVVDVAFVVDATGSMGDEIAYLQAELKEVISGARALQGPVRLRVGSVFYRDHTDAYLTRHHDFDEDPAALLRFVGAQSAGGGGDFPEAVDDALATALDSLQWSPAARSRLLFLVLDAPPHDAARGRMDTLTRRAAALGVRIIPVVCSGIDKPTEYLMRCLALATNGNYVFLTDDSGIGGKHLKPTTDEFRVELLAHLMQRLIAEAGYVAPCDPAAPAAVPVAIADSGSVQLYPNPTHDVAHLVTSAGVRELFVTDFTGKVLQRLTAGGKTRRWRIQLGAYPSGTYLLRYFVADEGWRTARVVLVR</sequence>
<comment type="caution">
    <text evidence="6">The sequence shown here is derived from an EMBL/GenBank/DDBJ whole genome shotgun (WGS) entry which is preliminary data.</text>
</comment>
<dbReference type="InterPro" id="IPR008969">
    <property type="entry name" value="CarboxyPept-like_regulatory"/>
</dbReference>
<organism evidence="6 7">
    <name type="scientific">Flaviaesturariibacter amylovorans</name>
    <dbReference type="NCBI Taxonomy" id="1084520"/>
    <lineage>
        <taxon>Bacteria</taxon>
        <taxon>Pseudomonadati</taxon>
        <taxon>Bacteroidota</taxon>
        <taxon>Chitinophagia</taxon>
        <taxon>Chitinophagales</taxon>
        <taxon>Chitinophagaceae</taxon>
        <taxon>Flaviaestuariibacter</taxon>
    </lineage>
</organism>
<dbReference type="Pfam" id="PF25106">
    <property type="entry name" value="VWA_4"/>
    <property type="match status" value="1"/>
</dbReference>
<evidence type="ECO:0000256" key="3">
    <source>
        <dbReference type="ARBA" id="ARBA00022729"/>
    </source>
</evidence>
<feature type="domain" description="VWFA" evidence="5">
    <location>
        <begin position="301"/>
        <end position="486"/>
    </location>
</feature>
<dbReference type="EMBL" id="BAABGY010000016">
    <property type="protein sequence ID" value="GAA4343237.1"/>
    <property type="molecule type" value="Genomic_DNA"/>
</dbReference>
<dbReference type="RefSeq" id="WP_345258078.1">
    <property type="nucleotide sequence ID" value="NZ_BAABGY010000016.1"/>
</dbReference>
<protein>
    <recommendedName>
        <fullName evidence="5">VWFA domain-containing protein</fullName>
    </recommendedName>
</protein>
<dbReference type="PANTHER" id="PTHR47763">
    <property type="entry name" value="ALPHA-PROTEIN KINASE VWKA"/>
    <property type="match status" value="1"/>
</dbReference>
<proteinExistence type="predicted"/>
<dbReference type="InterPro" id="IPR056861">
    <property type="entry name" value="HMCN1-like_VWA"/>
</dbReference>
<evidence type="ECO:0000256" key="1">
    <source>
        <dbReference type="ARBA" id="ARBA00004613"/>
    </source>
</evidence>
<evidence type="ECO:0000259" key="5">
    <source>
        <dbReference type="PROSITE" id="PS50234"/>
    </source>
</evidence>
<evidence type="ECO:0000313" key="6">
    <source>
        <dbReference type="EMBL" id="GAA4343237.1"/>
    </source>
</evidence>
<dbReference type="Pfam" id="PF13715">
    <property type="entry name" value="CarbopepD_reg_2"/>
    <property type="match status" value="1"/>
</dbReference>
<dbReference type="Gene3D" id="2.60.40.1120">
    <property type="entry name" value="Carboxypeptidase-like, regulatory domain"/>
    <property type="match status" value="1"/>
</dbReference>